<keyword evidence="4" id="KW-1185">Reference proteome</keyword>
<dbReference type="AlphaFoldDB" id="A0A7J0DLU0"/>
<evidence type="ECO:0000256" key="2">
    <source>
        <dbReference type="SAM" id="Phobius"/>
    </source>
</evidence>
<dbReference type="Proteomes" id="UP000585474">
    <property type="component" value="Unassembled WGS sequence"/>
</dbReference>
<dbReference type="EMBL" id="BJWL01000293">
    <property type="protein sequence ID" value="GFS37889.1"/>
    <property type="molecule type" value="Genomic_DNA"/>
</dbReference>
<dbReference type="OrthoDB" id="331948at2759"/>
<reference evidence="4" key="1">
    <citation type="submission" date="2019-07" db="EMBL/GenBank/DDBJ databases">
        <title>De Novo Assembly of kiwifruit Actinidia rufa.</title>
        <authorList>
            <person name="Sugita-Konishi S."/>
            <person name="Sato K."/>
            <person name="Mori E."/>
            <person name="Abe Y."/>
            <person name="Kisaki G."/>
            <person name="Hamano K."/>
            <person name="Suezawa K."/>
            <person name="Otani M."/>
            <person name="Fukuda T."/>
            <person name="Manabe T."/>
            <person name="Gomi K."/>
            <person name="Tabuchi M."/>
            <person name="Akimitsu K."/>
            <person name="Kataoka I."/>
        </authorList>
    </citation>
    <scope>NUCLEOTIDE SEQUENCE [LARGE SCALE GENOMIC DNA]</scope>
    <source>
        <strain evidence="4">cv. Fuchu</strain>
    </source>
</reference>
<organism evidence="3 4">
    <name type="scientific">Actinidia rufa</name>
    <dbReference type="NCBI Taxonomy" id="165716"/>
    <lineage>
        <taxon>Eukaryota</taxon>
        <taxon>Viridiplantae</taxon>
        <taxon>Streptophyta</taxon>
        <taxon>Embryophyta</taxon>
        <taxon>Tracheophyta</taxon>
        <taxon>Spermatophyta</taxon>
        <taxon>Magnoliopsida</taxon>
        <taxon>eudicotyledons</taxon>
        <taxon>Gunneridae</taxon>
        <taxon>Pentapetalae</taxon>
        <taxon>asterids</taxon>
        <taxon>Ericales</taxon>
        <taxon>Actinidiaceae</taxon>
        <taxon>Actinidia</taxon>
    </lineage>
</organism>
<feature type="compositionally biased region" description="Polar residues" evidence="1">
    <location>
        <begin position="29"/>
        <end position="38"/>
    </location>
</feature>
<keyword evidence="2" id="KW-0812">Transmembrane</keyword>
<name>A0A7J0DLU0_9ERIC</name>
<feature type="region of interest" description="Disordered" evidence="1">
    <location>
        <begin position="27"/>
        <end position="49"/>
    </location>
</feature>
<evidence type="ECO:0000256" key="1">
    <source>
        <dbReference type="SAM" id="MobiDB-lite"/>
    </source>
</evidence>
<sequence length="382" mass="42270">MLWGKKTGGLYRLEGNVQIWGATVRHESSSISKENGQGKQPLHRGMQSKRRGTWGIRNGTWRIRSGIRAQGDALGYVRKSGQTQVVQPVQDVHREAQRKETKSILRSCTAKGAATPKRVSFALDLISGGVLSSCAHKGGEMEPRQLAKWRTLRHTPMGVWGPQWGGVQGTSSYGGAGSETVKKNNLMTSDYPPVGWRGRLLSLAHLDESKSSSQAQAQLEFMWSVHVTVELSSYLELLETIVSKPCVWGCALLMADAAVGMGEAMEVAGMLMVGVWRKFCKRLLRVRASAPAFVFLNILFVWGVYVVVVRQVVSSLMDLMLNMEFLMLMIGLCSILSTDPGYVTNESTHLNNLVESPVSVFEVHFKVVNAENSFQLDRQHAY</sequence>
<protein>
    <submittedName>
        <fullName evidence="3">Uncharacterized protein</fullName>
    </submittedName>
</protein>
<keyword evidence="2" id="KW-1133">Transmembrane helix</keyword>
<evidence type="ECO:0000313" key="3">
    <source>
        <dbReference type="EMBL" id="GFS37889.1"/>
    </source>
</evidence>
<gene>
    <name evidence="3" type="ORF">Acr_00g0054600</name>
</gene>
<feature type="transmembrane region" description="Helical" evidence="2">
    <location>
        <begin position="288"/>
        <end position="307"/>
    </location>
</feature>
<accession>A0A7J0DLU0</accession>
<evidence type="ECO:0000313" key="4">
    <source>
        <dbReference type="Proteomes" id="UP000585474"/>
    </source>
</evidence>
<keyword evidence="2" id="KW-0472">Membrane</keyword>
<comment type="caution">
    <text evidence="3">The sequence shown here is derived from an EMBL/GenBank/DDBJ whole genome shotgun (WGS) entry which is preliminary data.</text>
</comment>
<proteinExistence type="predicted"/>
<feature type="transmembrane region" description="Helical" evidence="2">
    <location>
        <begin position="319"/>
        <end position="337"/>
    </location>
</feature>